<keyword evidence="16" id="KW-1185">Reference proteome</keyword>
<dbReference type="EMBL" id="WESC01000014">
    <property type="protein sequence ID" value="KAB7738959.1"/>
    <property type="molecule type" value="Genomic_DNA"/>
</dbReference>
<dbReference type="SFLD" id="SFLDF00029">
    <property type="entry name" value="phosphoserine_phosphatase"/>
    <property type="match status" value="1"/>
</dbReference>
<dbReference type="Pfam" id="PF12710">
    <property type="entry name" value="HAD"/>
    <property type="match status" value="1"/>
</dbReference>
<dbReference type="GO" id="GO:0006564">
    <property type="term" value="P:L-serine biosynthetic process"/>
    <property type="evidence" value="ECO:0007669"/>
    <property type="project" value="UniProtKB-KW"/>
</dbReference>
<dbReference type="SFLD" id="SFLDG01137">
    <property type="entry name" value="C1.6.1:_Phosphoserine_Phosphat"/>
    <property type="match status" value="1"/>
</dbReference>
<evidence type="ECO:0000256" key="11">
    <source>
        <dbReference type="ARBA" id="ARBA00031693"/>
    </source>
</evidence>
<gene>
    <name evidence="15" type="primary">serB</name>
    <name evidence="15" type="ORF">F2P47_14245</name>
</gene>
<dbReference type="PANTHER" id="PTHR43344">
    <property type="entry name" value="PHOSPHOSERINE PHOSPHATASE"/>
    <property type="match status" value="1"/>
</dbReference>
<dbReference type="NCBIfam" id="TIGR00338">
    <property type="entry name" value="serB"/>
    <property type="match status" value="1"/>
</dbReference>
<dbReference type="UniPathway" id="UPA00135">
    <property type="reaction ID" value="UER00198"/>
</dbReference>
<sequence>MKYTLTLIGNSATALTETLVAAAGSILPSPSAPDWLAPGAACDLHFEAEDGKSVEATIRARFSDTKIDLSVQVAGNRKKGLLVADMDSTIIQQECIDELAAELGIKDRISAITERAMRGEIAFEPALKERVGLLKGLPLASLEKVYAERIVETPGGRALVSTMRANGATCALVSGGFTFFTERVAAAVGFNLNRANTLIFADGKLTGEVGEPILGRYAKIESLVNLREELKLTPHATMAVGDGANDLGMIEEAGLGVAFHAKPVVAEAADARIDHGDLTALLYLQGYHREEIRG</sequence>
<evidence type="ECO:0000256" key="7">
    <source>
        <dbReference type="ARBA" id="ARBA00022723"/>
    </source>
</evidence>
<protein>
    <recommendedName>
        <fullName evidence="5">Phosphoserine phosphatase</fullName>
        <ecNumber evidence="4">3.1.3.3</ecNumber>
    </recommendedName>
    <alternativeName>
        <fullName evidence="11">O-phosphoserine phosphohydrolase</fullName>
    </alternativeName>
</protein>
<keyword evidence="9" id="KW-0460">Magnesium</keyword>
<reference evidence="15 16" key="1">
    <citation type="submission" date="2019-09" db="EMBL/GenBank/DDBJ databases">
        <title>Parvibaculum sedimenti sp. nov., isolated from sediment.</title>
        <authorList>
            <person name="Wang Y."/>
        </authorList>
    </citation>
    <scope>NUCLEOTIDE SEQUENCE [LARGE SCALE GENOMIC DNA]</scope>
    <source>
        <strain evidence="15 16">HXT-9</strain>
    </source>
</reference>
<dbReference type="GO" id="GO:0005737">
    <property type="term" value="C:cytoplasm"/>
    <property type="evidence" value="ECO:0007669"/>
    <property type="project" value="TreeGrafter"/>
</dbReference>
<dbReference type="InterPro" id="IPR004469">
    <property type="entry name" value="PSP"/>
</dbReference>
<dbReference type="InterPro" id="IPR023214">
    <property type="entry name" value="HAD_sf"/>
</dbReference>
<dbReference type="GO" id="GO:0036424">
    <property type="term" value="F:L-phosphoserine phosphatase activity"/>
    <property type="evidence" value="ECO:0007669"/>
    <property type="project" value="InterPro"/>
</dbReference>
<feature type="active site" description="Proton donor" evidence="14">
    <location>
        <position position="87"/>
    </location>
</feature>
<dbReference type="RefSeq" id="WP_152217051.1">
    <property type="nucleotide sequence ID" value="NZ_JBAQYD010000391.1"/>
</dbReference>
<evidence type="ECO:0000256" key="9">
    <source>
        <dbReference type="ARBA" id="ARBA00022842"/>
    </source>
</evidence>
<accession>A0A6N6VJ66</accession>
<evidence type="ECO:0000256" key="13">
    <source>
        <dbReference type="ARBA" id="ARBA00048523"/>
    </source>
</evidence>
<dbReference type="InterPro" id="IPR050582">
    <property type="entry name" value="HAD-like_SerB"/>
</dbReference>
<dbReference type="PANTHER" id="PTHR43344:SF2">
    <property type="entry name" value="PHOSPHOSERINE PHOSPHATASE"/>
    <property type="match status" value="1"/>
</dbReference>
<evidence type="ECO:0000256" key="1">
    <source>
        <dbReference type="ARBA" id="ARBA00001946"/>
    </source>
</evidence>
<keyword evidence="8 15" id="KW-0378">Hydrolase</keyword>
<dbReference type="SFLD" id="SFLDS00003">
    <property type="entry name" value="Haloacid_Dehalogenase"/>
    <property type="match status" value="1"/>
</dbReference>
<evidence type="ECO:0000256" key="10">
    <source>
        <dbReference type="ARBA" id="ARBA00023299"/>
    </source>
</evidence>
<evidence type="ECO:0000256" key="2">
    <source>
        <dbReference type="ARBA" id="ARBA00005135"/>
    </source>
</evidence>
<comment type="similarity">
    <text evidence="3">Belongs to the HAD-like hydrolase superfamily. SerB family.</text>
</comment>
<name>A0A6N6VJ66_9HYPH</name>
<dbReference type="InterPro" id="IPR036412">
    <property type="entry name" value="HAD-like_sf"/>
</dbReference>
<evidence type="ECO:0000313" key="16">
    <source>
        <dbReference type="Proteomes" id="UP000468901"/>
    </source>
</evidence>
<dbReference type="SUPFAM" id="SSF56784">
    <property type="entry name" value="HAD-like"/>
    <property type="match status" value="1"/>
</dbReference>
<feature type="active site" description="Nucleophile" evidence="14">
    <location>
        <position position="85"/>
    </location>
</feature>
<dbReference type="Gene3D" id="3.40.50.1000">
    <property type="entry name" value="HAD superfamily/HAD-like"/>
    <property type="match status" value="1"/>
</dbReference>
<comment type="caution">
    <text evidence="15">The sequence shown here is derived from an EMBL/GenBank/DDBJ whole genome shotgun (WGS) entry which is preliminary data.</text>
</comment>
<evidence type="ECO:0000256" key="3">
    <source>
        <dbReference type="ARBA" id="ARBA00009184"/>
    </source>
</evidence>
<comment type="pathway">
    <text evidence="2">Amino-acid biosynthesis; L-serine biosynthesis; L-serine from 3-phospho-D-glycerate: step 3/3.</text>
</comment>
<keyword evidence="7" id="KW-0479">Metal-binding</keyword>
<evidence type="ECO:0000313" key="15">
    <source>
        <dbReference type="EMBL" id="KAB7738959.1"/>
    </source>
</evidence>
<comment type="catalytic activity">
    <reaction evidence="12">
        <text>O-phospho-L-serine + H2O = L-serine + phosphate</text>
        <dbReference type="Rhea" id="RHEA:21208"/>
        <dbReference type="ChEBI" id="CHEBI:15377"/>
        <dbReference type="ChEBI" id="CHEBI:33384"/>
        <dbReference type="ChEBI" id="CHEBI:43474"/>
        <dbReference type="ChEBI" id="CHEBI:57524"/>
        <dbReference type="EC" id="3.1.3.3"/>
    </reaction>
</comment>
<evidence type="ECO:0000256" key="14">
    <source>
        <dbReference type="PIRSR" id="PIRSR604469-1"/>
    </source>
</evidence>
<dbReference type="EC" id="3.1.3.3" evidence="4"/>
<organism evidence="15 16">
    <name type="scientific">Parvibaculum sedimenti</name>
    <dbReference type="NCBI Taxonomy" id="2608632"/>
    <lineage>
        <taxon>Bacteria</taxon>
        <taxon>Pseudomonadati</taxon>
        <taxon>Pseudomonadota</taxon>
        <taxon>Alphaproteobacteria</taxon>
        <taxon>Hyphomicrobiales</taxon>
        <taxon>Parvibaculaceae</taxon>
        <taxon>Parvibaculum</taxon>
    </lineage>
</organism>
<evidence type="ECO:0000256" key="8">
    <source>
        <dbReference type="ARBA" id="ARBA00022801"/>
    </source>
</evidence>
<keyword evidence="10" id="KW-0718">Serine biosynthesis</keyword>
<dbReference type="CDD" id="cd07500">
    <property type="entry name" value="HAD_PSP"/>
    <property type="match status" value="1"/>
</dbReference>
<evidence type="ECO:0000256" key="5">
    <source>
        <dbReference type="ARBA" id="ARBA00015196"/>
    </source>
</evidence>
<comment type="cofactor">
    <cofactor evidence="1">
        <name>Mg(2+)</name>
        <dbReference type="ChEBI" id="CHEBI:18420"/>
    </cofactor>
</comment>
<dbReference type="Proteomes" id="UP000468901">
    <property type="component" value="Unassembled WGS sequence"/>
</dbReference>
<evidence type="ECO:0000256" key="12">
    <source>
        <dbReference type="ARBA" id="ARBA00048138"/>
    </source>
</evidence>
<dbReference type="SFLD" id="SFLDG01136">
    <property type="entry name" value="C1.6:_Phosphoserine_Phosphatas"/>
    <property type="match status" value="1"/>
</dbReference>
<comment type="catalytic activity">
    <reaction evidence="13">
        <text>O-phospho-D-serine + H2O = D-serine + phosphate</text>
        <dbReference type="Rhea" id="RHEA:24873"/>
        <dbReference type="ChEBI" id="CHEBI:15377"/>
        <dbReference type="ChEBI" id="CHEBI:35247"/>
        <dbReference type="ChEBI" id="CHEBI:43474"/>
        <dbReference type="ChEBI" id="CHEBI:58680"/>
        <dbReference type="EC" id="3.1.3.3"/>
    </reaction>
</comment>
<dbReference type="GO" id="GO:0000287">
    <property type="term" value="F:magnesium ion binding"/>
    <property type="evidence" value="ECO:0007669"/>
    <property type="project" value="TreeGrafter"/>
</dbReference>
<proteinExistence type="inferred from homology"/>
<evidence type="ECO:0000256" key="6">
    <source>
        <dbReference type="ARBA" id="ARBA00022605"/>
    </source>
</evidence>
<dbReference type="AlphaFoldDB" id="A0A6N6VJ66"/>
<keyword evidence="6" id="KW-0028">Amino-acid biosynthesis</keyword>
<evidence type="ECO:0000256" key="4">
    <source>
        <dbReference type="ARBA" id="ARBA00012640"/>
    </source>
</evidence>
<dbReference type="NCBIfam" id="TIGR01488">
    <property type="entry name" value="HAD-SF-IB"/>
    <property type="match status" value="1"/>
</dbReference>